<dbReference type="GO" id="GO:0016887">
    <property type="term" value="F:ATP hydrolysis activity"/>
    <property type="evidence" value="ECO:0007669"/>
    <property type="project" value="TreeGrafter"/>
</dbReference>
<dbReference type="SUPFAM" id="SSF52540">
    <property type="entry name" value="P-loop containing nucleoside triphosphate hydrolases"/>
    <property type="match status" value="1"/>
</dbReference>
<dbReference type="EMBL" id="CP042425">
    <property type="protein sequence ID" value="QEL18365.1"/>
    <property type="molecule type" value="Genomic_DNA"/>
</dbReference>
<dbReference type="AlphaFoldDB" id="A0A5C1AI87"/>
<evidence type="ECO:0000259" key="4">
    <source>
        <dbReference type="PROSITE" id="PS00662"/>
    </source>
</evidence>
<dbReference type="PANTHER" id="PTHR30258">
    <property type="entry name" value="TYPE II SECRETION SYSTEM PROTEIN GSPE-RELATED"/>
    <property type="match status" value="1"/>
</dbReference>
<keyword evidence="2" id="KW-0547">Nucleotide-binding</keyword>
<evidence type="ECO:0000256" key="3">
    <source>
        <dbReference type="ARBA" id="ARBA00022840"/>
    </source>
</evidence>
<dbReference type="OrthoDB" id="244550at2"/>
<sequence>MPTATDLIEPPAGLSRIANGRPHPAAMLHDAVPEPSFAALARQEPDAIMPALVEYAAALRASDLYCYSNETDFQFAIRHLGIVRTLGSVGIEVGRRCVLYVKAMANMNTGERRKPLEGRWVFPRASGRPLDLRISTIPTLHGEDITLRILDQGRAILSLDQLGMHPHKFAQFGQMLTSPSGLILVCGPTESGKTTSMYAGLAYLNNGFRKINTIEDPIEYSLAGIRQSQIAATADVTFDVLLRGVLRQAPDVIMIGEIRDEETALIAVRAAATGHLVLSTLHAPVAAAAVHSMFRLGVQPRALSHALLGVVSQRLLRTLCPECKRAYPLPPGKAFNSVRKWMDPDANVTLYGPEGCPACHMTGFAGRTGLFEVLSMTPAVRTLMEHGAHTAAIRKQAVEDGMMEFRHAALLKVAQARTSLEEVTRVVPAEFLSAASDNG</sequence>
<dbReference type="Proteomes" id="UP000324974">
    <property type="component" value="Chromosome"/>
</dbReference>
<proteinExistence type="inferred from homology"/>
<keyword evidence="6" id="KW-1185">Reference proteome</keyword>
<protein>
    <submittedName>
        <fullName evidence="5">General secretion pathway protein E</fullName>
    </submittedName>
</protein>
<gene>
    <name evidence="5" type="ORF">PX52LOC_05388</name>
</gene>
<reference evidence="6" key="1">
    <citation type="submission" date="2019-08" db="EMBL/GenBank/DDBJ databases">
        <title>Limnoglobus roseus gen. nov., sp. nov., a novel freshwater planctomycete with a giant genome from the family Gemmataceae.</title>
        <authorList>
            <person name="Kulichevskaya I.S."/>
            <person name="Naumoff D.G."/>
            <person name="Miroshnikov K."/>
            <person name="Ivanova A."/>
            <person name="Philippov D.A."/>
            <person name="Hakobyan A."/>
            <person name="Rijpstra I.C."/>
            <person name="Sinninghe Damste J.S."/>
            <person name="Liesack W."/>
            <person name="Dedysh S.N."/>
        </authorList>
    </citation>
    <scope>NUCLEOTIDE SEQUENCE [LARGE SCALE GENOMIC DNA]</scope>
    <source>
        <strain evidence="6">PX52</strain>
    </source>
</reference>
<accession>A0A5C1AI87</accession>
<dbReference type="RefSeq" id="WP_149112882.1">
    <property type="nucleotide sequence ID" value="NZ_CP042425.1"/>
</dbReference>
<evidence type="ECO:0000313" key="6">
    <source>
        <dbReference type="Proteomes" id="UP000324974"/>
    </source>
</evidence>
<dbReference type="Gene3D" id="3.30.450.90">
    <property type="match status" value="1"/>
</dbReference>
<comment type="similarity">
    <text evidence="1">Belongs to the GSP E family.</text>
</comment>
<dbReference type="Pfam" id="PF00437">
    <property type="entry name" value="T2SSE"/>
    <property type="match status" value="1"/>
</dbReference>
<dbReference type="PROSITE" id="PS00662">
    <property type="entry name" value="T2SP_E"/>
    <property type="match status" value="1"/>
</dbReference>
<dbReference type="CDD" id="cd01129">
    <property type="entry name" value="PulE-GspE-like"/>
    <property type="match status" value="1"/>
</dbReference>
<name>A0A5C1AI87_9BACT</name>
<feature type="domain" description="Bacterial type II secretion system protein E" evidence="4">
    <location>
        <begin position="246"/>
        <end position="260"/>
    </location>
</feature>
<dbReference type="GO" id="GO:0005524">
    <property type="term" value="F:ATP binding"/>
    <property type="evidence" value="ECO:0007669"/>
    <property type="project" value="UniProtKB-KW"/>
</dbReference>
<evidence type="ECO:0000256" key="1">
    <source>
        <dbReference type="ARBA" id="ARBA00006611"/>
    </source>
</evidence>
<dbReference type="PANTHER" id="PTHR30258:SF2">
    <property type="entry name" value="COMG OPERON PROTEIN 1"/>
    <property type="match status" value="1"/>
</dbReference>
<organism evidence="5 6">
    <name type="scientific">Limnoglobus roseus</name>
    <dbReference type="NCBI Taxonomy" id="2598579"/>
    <lineage>
        <taxon>Bacteria</taxon>
        <taxon>Pseudomonadati</taxon>
        <taxon>Planctomycetota</taxon>
        <taxon>Planctomycetia</taxon>
        <taxon>Gemmatales</taxon>
        <taxon>Gemmataceae</taxon>
        <taxon>Limnoglobus</taxon>
    </lineage>
</organism>
<dbReference type="InterPro" id="IPR027417">
    <property type="entry name" value="P-loop_NTPase"/>
</dbReference>
<dbReference type="Gene3D" id="3.40.50.300">
    <property type="entry name" value="P-loop containing nucleotide triphosphate hydrolases"/>
    <property type="match status" value="1"/>
</dbReference>
<keyword evidence="3" id="KW-0067">ATP-binding</keyword>
<evidence type="ECO:0000313" key="5">
    <source>
        <dbReference type="EMBL" id="QEL18365.1"/>
    </source>
</evidence>
<dbReference type="InterPro" id="IPR001482">
    <property type="entry name" value="T2SS/T4SS_dom"/>
</dbReference>
<dbReference type="GO" id="GO:0005886">
    <property type="term" value="C:plasma membrane"/>
    <property type="evidence" value="ECO:0007669"/>
    <property type="project" value="TreeGrafter"/>
</dbReference>
<dbReference type="KEGG" id="lrs:PX52LOC_05388"/>
<evidence type="ECO:0000256" key="2">
    <source>
        <dbReference type="ARBA" id="ARBA00022741"/>
    </source>
</evidence>